<comment type="caution">
    <text evidence="10">The sequence shown here is derived from an EMBL/GenBank/DDBJ whole genome shotgun (WGS) entry which is preliminary data.</text>
</comment>
<keyword evidence="7" id="KW-0961">Cell wall biogenesis/degradation</keyword>
<evidence type="ECO:0000256" key="5">
    <source>
        <dbReference type="ARBA" id="ARBA00022801"/>
    </source>
</evidence>
<reference evidence="10" key="1">
    <citation type="submission" date="2023-05" db="EMBL/GenBank/DDBJ databases">
        <title>Nepenthes gracilis genome sequencing.</title>
        <authorList>
            <person name="Fukushima K."/>
        </authorList>
    </citation>
    <scope>NUCLEOTIDE SEQUENCE</scope>
    <source>
        <strain evidence="10">SING2019-196</strain>
    </source>
</reference>
<evidence type="ECO:0000256" key="1">
    <source>
        <dbReference type="ARBA" id="ARBA00004191"/>
    </source>
</evidence>
<comment type="similarity">
    <text evidence="2 9">Belongs to the glycosyl hydrolase 28 family.</text>
</comment>
<name>A0AAD3SGI5_NEPGR</name>
<evidence type="ECO:0000256" key="4">
    <source>
        <dbReference type="ARBA" id="ARBA00022525"/>
    </source>
</evidence>
<dbReference type="PROSITE" id="PS00502">
    <property type="entry name" value="POLYGALACTURONASE"/>
    <property type="match status" value="1"/>
</dbReference>
<dbReference type="GO" id="GO:0071555">
    <property type="term" value="P:cell wall organization"/>
    <property type="evidence" value="ECO:0007669"/>
    <property type="project" value="UniProtKB-KW"/>
</dbReference>
<dbReference type="AlphaFoldDB" id="A0AAD3SGI5"/>
<protein>
    <recommendedName>
        <fullName evidence="12">Polygalacturonase</fullName>
    </recommendedName>
</protein>
<dbReference type="InterPro" id="IPR011050">
    <property type="entry name" value="Pectin_lyase_fold/virulence"/>
</dbReference>
<dbReference type="InterPro" id="IPR012334">
    <property type="entry name" value="Pectin_lyas_fold"/>
</dbReference>
<comment type="subcellular location">
    <subcellularLocation>
        <location evidence="1">Secreted</location>
        <location evidence="1">Cell wall</location>
    </subcellularLocation>
</comment>
<dbReference type="GO" id="GO:0004650">
    <property type="term" value="F:polygalacturonase activity"/>
    <property type="evidence" value="ECO:0007669"/>
    <property type="project" value="InterPro"/>
</dbReference>
<keyword evidence="4" id="KW-0964">Secreted</keyword>
<evidence type="ECO:0000256" key="3">
    <source>
        <dbReference type="ARBA" id="ARBA00022512"/>
    </source>
</evidence>
<feature type="active site" evidence="8">
    <location>
        <position position="193"/>
    </location>
</feature>
<dbReference type="GO" id="GO:0005975">
    <property type="term" value="P:carbohydrate metabolic process"/>
    <property type="evidence" value="ECO:0007669"/>
    <property type="project" value="InterPro"/>
</dbReference>
<evidence type="ECO:0000256" key="8">
    <source>
        <dbReference type="PROSITE-ProRule" id="PRU10052"/>
    </source>
</evidence>
<dbReference type="SMART" id="SM00710">
    <property type="entry name" value="PbH1"/>
    <property type="match status" value="5"/>
</dbReference>
<dbReference type="InterPro" id="IPR000743">
    <property type="entry name" value="Glyco_hydro_28"/>
</dbReference>
<dbReference type="PANTHER" id="PTHR31375">
    <property type="match status" value="1"/>
</dbReference>
<proteinExistence type="inferred from homology"/>
<evidence type="ECO:0000313" key="11">
    <source>
        <dbReference type="Proteomes" id="UP001279734"/>
    </source>
</evidence>
<dbReference type="Proteomes" id="UP001279734">
    <property type="component" value="Unassembled WGS sequence"/>
</dbReference>
<dbReference type="SUPFAM" id="SSF51126">
    <property type="entry name" value="Pectin lyase-like"/>
    <property type="match status" value="1"/>
</dbReference>
<evidence type="ECO:0000256" key="6">
    <source>
        <dbReference type="ARBA" id="ARBA00023295"/>
    </source>
</evidence>
<keyword evidence="5 9" id="KW-0378">Hydrolase</keyword>
<organism evidence="10 11">
    <name type="scientific">Nepenthes gracilis</name>
    <name type="common">Slender pitcher plant</name>
    <dbReference type="NCBI Taxonomy" id="150966"/>
    <lineage>
        <taxon>Eukaryota</taxon>
        <taxon>Viridiplantae</taxon>
        <taxon>Streptophyta</taxon>
        <taxon>Embryophyta</taxon>
        <taxon>Tracheophyta</taxon>
        <taxon>Spermatophyta</taxon>
        <taxon>Magnoliopsida</taxon>
        <taxon>eudicotyledons</taxon>
        <taxon>Gunneridae</taxon>
        <taxon>Pentapetalae</taxon>
        <taxon>Caryophyllales</taxon>
        <taxon>Nepenthaceae</taxon>
        <taxon>Nepenthes</taxon>
    </lineage>
</organism>
<dbReference type="Gene3D" id="2.160.20.10">
    <property type="entry name" value="Single-stranded right-handed beta-helix, Pectin lyase-like"/>
    <property type="match status" value="2"/>
</dbReference>
<sequence>MIANVVVATPTVENTYVTAGQDVPTCELVTGDGPTFSVTDYGAIGDGKADDTEAFKNAWAQACQSTGQIPTFLVPAEKTFLLRPLTLMGPCKSSSMQFQAIHFHNSDGLRVLGLTSVNSPRNHISISACDNADVSNLHLIAPGDSPNTDGVDISASSQIHIYHSFMGTGDDCVAINGGSSFINITDVTCGPGHGISVGSLGANGARETVEHVHVKNCTFTETQNGVRIKTWEGGSGFATDITFEEIIVQNSQNPIIIDQHYCNGGHSCKAEPSAVQVSNVMYRSIRGTSASEIAINLDCSLNFPCDKISLDDVNLSPAAMGKDVTASCKNARTTTLSTKPSVTCQV</sequence>
<dbReference type="InterPro" id="IPR006626">
    <property type="entry name" value="PbH1"/>
</dbReference>
<keyword evidence="3" id="KW-0134">Cell wall</keyword>
<accession>A0AAD3SGI5</accession>
<evidence type="ECO:0000256" key="7">
    <source>
        <dbReference type="ARBA" id="ARBA00023316"/>
    </source>
</evidence>
<evidence type="ECO:0000256" key="2">
    <source>
        <dbReference type="ARBA" id="ARBA00008834"/>
    </source>
</evidence>
<gene>
    <name evidence="10" type="ORF">Nepgr_012678</name>
</gene>
<keyword evidence="11" id="KW-1185">Reference proteome</keyword>
<evidence type="ECO:0000256" key="9">
    <source>
        <dbReference type="RuleBase" id="RU361169"/>
    </source>
</evidence>
<keyword evidence="6 9" id="KW-0326">Glycosidase</keyword>
<evidence type="ECO:0000313" key="10">
    <source>
        <dbReference type="EMBL" id="GMH10837.1"/>
    </source>
</evidence>
<dbReference type="Pfam" id="PF00295">
    <property type="entry name" value="Glyco_hydro_28"/>
    <property type="match status" value="1"/>
</dbReference>
<evidence type="ECO:0008006" key="12">
    <source>
        <dbReference type="Google" id="ProtNLM"/>
    </source>
</evidence>
<dbReference type="EMBL" id="BSYO01000010">
    <property type="protein sequence ID" value="GMH10837.1"/>
    <property type="molecule type" value="Genomic_DNA"/>
</dbReference>